<dbReference type="Proteomes" id="UP000000702">
    <property type="component" value="Unassembled WGS sequence"/>
</dbReference>
<dbReference type="VEuPathDB" id="TriTrypDB:TcIL3000_0_24870"/>
<evidence type="ECO:0000313" key="4">
    <source>
        <dbReference type="Proteomes" id="UP000000702"/>
    </source>
</evidence>
<dbReference type="OMA" id="MRVTIMD"/>
<feature type="domain" description="Mon2 C-terminal" evidence="2">
    <location>
        <begin position="1363"/>
        <end position="1472"/>
    </location>
</feature>
<name>F9WK40_TRYCI</name>
<feature type="region of interest" description="Disordered" evidence="1">
    <location>
        <begin position="2170"/>
        <end position="2189"/>
    </location>
</feature>
<feature type="region of interest" description="Disordered" evidence="1">
    <location>
        <begin position="564"/>
        <end position="599"/>
    </location>
</feature>
<sequence>MRRSSDAPEDTHSPAGPNSSSSATSKPLAMVAFRTSLDNLMLEATRQRVLVPLRDAVHNARVNGYAGSDIFHVFVLACDSLHGLPQGRQLLLRSLNDLAKIASLQVIPITSNVVQIVCNIVRKLLGNSSCHAAPSGGVSGSGVATPYERLASTLTHSPFPSEGTSHHTPNDATDATLRASMEVKQPSAIPADAAKPASPQHVGETSFASTGNLSEDTEGESAVVPGVDDELLKSILQMLMSFLSACDFSNAGLADLMGVIFTMHIQSMPGSVVEASCAATIEQRTLAVLQKLRGSGEDDLEGGGSELDDSGSTTAAIKKEEVELPRLADITPPSTGGDVGGKDDFLTAQMQMAAYVKDICGLCLDIPPKWLKLGSQHTGSANFSEEAKSVDNTGPVATGRLRTLLLRTLTKYFESYPITSHKNINIFFAQCVNQDIVPLVLRIDGSADGNLNKFKTRGRRRSSAVELTALGDTNDANDSEFNVFLSQKLGVTMLSNALPIMQNTMPTILRHSVKCVERSLLNIDVREDMKFVAMLLSLWREKITDAKVLQQLLLASSDNKCPIAAQDNESPVRRPSSPKPWYAASIASDDDGNADGDDRRNVCSPLCRSPFLSPDSFENVERPSQPFAEFTAAVARLLLSVMATADEVLSLDPPGTPSEGTKDTYEPTSFSMSALSYLKSHITAAVRPAWPLNQKKCASGRESVSNNNEETLANLSLTAFALEGSPPPAPVAETREVLDFLTVFTQSSFHIAETLVHKKDSDAIRELRTIFLSLHPFLFPCFNMSAQRLKGNGVNSTVMKGITNLVYSCCFLRLSKERSSYLKIFHTLLSQGLERPVCDQKAPQEMESLNVRGPEGGPASLPPASHSQKPFSTAATTALASASVMMNHVDCPLDMLMEKQHILNCVISIAVNMGSSLGDGWSSVAACLLFTPSVSHGLQKAAQQRHQHSGSVREPVAPGAVHAVEYLPDALRGLFISCALSPYPEVLQGLLTSFVADACRCLLLNHEESCADGGVNAGYASSLHLTSECCTLALLVAAGRSDGPPLKKLLHLWKTVRVLYQRIFHPSHLILLMRVSSTMEEVKSTLKRLVEDIAVLTAQFCRRCQVENGSENCLINRTHITDVEGVVSICFQPLTLGPYATADLVTRLLRLSNELNQHQISPRMTLNSSNLISPPKMRLPASDDSNDVDLRPHLLASVTELFDTIYKDLRKVPLVFADPEDAMGGGGTSSAGADMEAVVTLSGDLSLLLLKEVLKLIQGFGEDLGGTPWVYLLQLLRRSASMYETTGKELPLLPDDVSEMTSSAKQAEARFAVSAGVKQGIGVAFRTLETIQHSYITSLNDAGLRELIRCGGTFMTHRLPHGEEQRLNINLSAVQLLWSIADYSASLDNMESSGGTAQGNALAGASVDYDVLWCTLLLQLYQGCLDLRPEVRQSALKTLFSLVQAYSGRLYTDSWRTFLREVLGPLMDITVEATAFCTTFPATSSGMGTQLQEPDQFDGAVKYKNYDRGGGEGRCVAQLLAHFANNPTFFDDMRVTIMDSVCRVLVSHYHVMEAQLVTQVENEKQCGEGRLMLHKTVSRFIKLCAAARFVSRTTTGEAVALSATRALHSLMVASRDPVKAPNRVPLLETDECEAAWSAVEKLFRRDSDSLHTADAQCTMAVVSIIVSALGDVVIMQSSSAVHPSVSQAVSSERPAMNSSTSDNSHPTVMNESGVRESPQDSCGYLLRYFNLAHECLRSQAVTDSYFFPSKVQVALIDVWKRLWPLLSAKERGTILSDILQQFPSEPPVYSFVVQKLDPQCGGVGFPIPCSEGWTSRLHGWEHQHCPPQKPTPLRDALPPGAHPSYLMELMNFFIFIIDNEKRPRQEGAFSPPGDRVGDFPIHAVSAAIRALGILLLLEYASPDVLAIPCRKLHYHIPNDFFTRAERCLEAFLTMSWWDMRKEHPQNPSPAPVQREADDVAALFSATRRESFLAFCSSLASLMSLACTVLSAMAPEQDTTTTKAPPESLLTALERLERLVLLLGKLIPHAMRHFSDVSIVADALHVLAPASSVEFPLFSSVARRSFSLLHQWSLSSGTSKPVEKGARQQSELRQSPMEGVEAGGSELQADGEGASLDRRLQGMARASVCIRNRAMLRRYLHDSRNEEARRMAKVALQTIALIHPIHDGADQVAGEESSDADDLFPWDGDDDDNVKSTKSLQRTLLQLVRLVAHTGDDPELNMLLSRAMMGVCSSLGFSEIP</sequence>
<feature type="region of interest" description="Disordered" evidence="1">
    <location>
        <begin position="188"/>
        <end position="221"/>
    </location>
</feature>
<dbReference type="InterPro" id="IPR032817">
    <property type="entry name" value="Mon2_C"/>
</dbReference>
<feature type="region of interest" description="Disordered" evidence="1">
    <location>
        <begin position="1"/>
        <end position="24"/>
    </location>
</feature>
<reference evidence="4" key="1">
    <citation type="submission" date="2011-07" db="EMBL/GenBank/DDBJ databases">
        <title>Divergent evolution of antigenic variation in African trypanosomes.</title>
        <authorList>
            <person name="Jackson A.P."/>
            <person name="Berry A."/>
            <person name="Allison H.C."/>
            <person name="Burton P."/>
            <person name="Anderson J."/>
            <person name="Aslett M."/>
            <person name="Brown R."/>
            <person name="Corton N."/>
            <person name="Harris D."/>
            <person name="Hauser H."/>
            <person name="Gamble J."/>
            <person name="Gilderthorp R."/>
            <person name="McQuillan J."/>
            <person name="Quail M.A."/>
            <person name="Sanders M."/>
            <person name="Van Tonder A."/>
            <person name="Ginger M.L."/>
            <person name="Donelson J.E."/>
            <person name="Field M.C."/>
            <person name="Barry J.D."/>
            <person name="Berriman M."/>
            <person name="Hertz-Fowler C."/>
        </authorList>
    </citation>
    <scope>NUCLEOTIDE SEQUENCE [LARGE SCALE GENOMIC DNA]</scope>
    <source>
        <strain evidence="4">IL3000</strain>
    </source>
</reference>
<feature type="compositionally biased region" description="Acidic residues" evidence="1">
    <location>
        <begin position="2175"/>
        <end position="2189"/>
    </location>
</feature>
<feature type="region of interest" description="Disordered" evidence="1">
    <location>
        <begin position="1686"/>
        <end position="1717"/>
    </location>
</feature>
<keyword evidence="4" id="KW-1185">Reference proteome</keyword>
<dbReference type="Pfam" id="PF16206">
    <property type="entry name" value="Mon2_C"/>
    <property type="match status" value="1"/>
</dbReference>
<proteinExistence type="predicted"/>
<evidence type="ECO:0000256" key="1">
    <source>
        <dbReference type="SAM" id="MobiDB-lite"/>
    </source>
</evidence>
<evidence type="ECO:0000313" key="3">
    <source>
        <dbReference type="EMBL" id="CCD17701.1"/>
    </source>
</evidence>
<feature type="compositionally biased region" description="Polar residues" evidence="1">
    <location>
        <begin position="1686"/>
        <end position="1710"/>
    </location>
</feature>
<feature type="compositionally biased region" description="Basic and acidic residues" evidence="1">
    <location>
        <begin position="1"/>
        <end position="12"/>
    </location>
</feature>
<reference evidence="3 4" key="2">
    <citation type="journal article" date="2012" name="Proc. Natl. Acad. Sci. U.S.A.">
        <title>Antigenic diversity is generated by distinct evolutionary mechanisms in African trypanosome species.</title>
        <authorList>
            <person name="Jackson A.P."/>
            <person name="Berry A."/>
            <person name="Aslett M."/>
            <person name="Allison H.C."/>
            <person name="Burton P."/>
            <person name="Vavrova-Anderson J."/>
            <person name="Brown R."/>
            <person name="Browne H."/>
            <person name="Corton N."/>
            <person name="Hauser H."/>
            <person name="Gamble J."/>
            <person name="Gilderthorp R."/>
            <person name="Marcello L."/>
            <person name="McQuillan J."/>
            <person name="Otto T.D."/>
            <person name="Quail M.A."/>
            <person name="Sanders M.J."/>
            <person name="van Tonder A."/>
            <person name="Ginger M.L."/>
            <person name="Field M.C."/>
            <person name="Barry J.D."/>
            <person name="Hertz-Fowler C."/>
            <person name="Berriman M."/>
        </authorList>
    </citation>
    <scope>NUCLEOTIDE SEQUENCE [LARGE SCALE GENOMIC DNA]</scope>
    <source>
        <strain evidence="3 4">IL3000</strain>
    </source>
</reference>
<accession>F9WK40</accession>
<feature type="region of interest" description="Disordered" evidence="1">
    <location>
        <begin position="2075"/>
        <end position="2112"/>
    </location>
</feature>
<evidence type="ECO:0000259" key="2">
    <source>
        <dbReference type="Pfam" id="PF16206"/>
    </source>
</evidence>
<gene>
    <name evidence="3" type="ORF">TCIL3000_0_24870</name>
</gene>
<organism evidence="3 4">
    <name type="scientific">Trypanosoma congolense (strain IL3000)</name>
    <dbReference type="NCBI Taxonomy" id="1068625"/>
    <lineage>
        <taxon>Eukaryota</taxon>
        <taxon>Discoba</taxon>
        <taxon>Euglenozoa</taxon>
        <taxon>Kinetoplastea</taxon>
        <taxon>Metakinetoplastina</taxon>
        <taxon>Trypanosomatida</taxon>
        <taxon>Trypanosomatidae</taxon>
        <taxon>Trypanosoma</taxon>
        <taxon>Nannomonas</taxon>
    </lineage>
</organism>
<dbReference type="EMBL" id="CAEQ01002807">
    <property type="protein sequence ID" value="CCD17701.1"/>
    <property type="molecule type" value="Genomic_DNA"/>
</dbReference>
<protein>
    <submittedName>
        <fullName evidence="3">WGS project CAEQ00000000 data, annotated contig 984</fullName>
    </submittedName>
</protein>
<comment type="caution">
    <text evidence="3">The sequence shown here is derived from an EMBL/GenBank/DDBJ whole genome shotgun (WGS) entry which is preliminary data.</text>
</comment>
<feature type="region of interest" description="Disordered" evidence="1">
    <location>
        <begin position="848"/>
        <end position="867"/>
    </location>
</feature>